<dbReference type="SMART" id="SM00342">
    <property type="entry name" value="HTH_ARAC"/>
    <property type="match status" value="1"/>
</dbReference>
<dbReference type="InterPro" id="IPR009057">
    <property type="entry name" value="Homeodomain-like_sf"/>
</dbReference>
<evidence type="ECO:0000256" key="3">
    <source>
        <dbReference type="ARBA" id="ARBA00023163"/>
    </source>
</evidence>
<proteinExistence type="predicted"/>
<comment type="caution">
    <text evidence="5">The sequence shown here is derived from an EMBL/GenBank/DDBJ whole genome shotgun (WGS) entry which is preliminary data.</text>
</comment>
<keyword evidence="6" id="KW-1185">Reference proteome</keyword>
<dbReference type="Gene3D" id="1.10.10.60">
    <property type="entry name" value="Homeodomain-like"/>
    <property type="match status" value="2"/>
</dbReference>
<name>A0ABU5ZYZ2_9FLAO</name>
<keyword evidence="1" id="KW-0805">Transcription regulation</keyword>
<gene>
    <name evidence="5" type="ORF">U6A24_16325</name>
</gene>
<sequence length="129" mass="15187">MTYYQLEIQKVKDTCWKNQQQLDTVIKARHFIDQNFNEDLNLDLLSSILYTSKFHLLRLFKRYYGQTPKQYLTEKRIQKSKELLSKGVSVIETCYAVGFESHSSFTALFKSKIGVAPSVYQKRQFSISE</sequence>
<evidence type="ECO:0000256" key="2">
    <source>
        <dbReference type="ARBA" id="ARBA00023125"/>
    </source>
</evidence>
<evidence type="ECO:0000259" key="4">
    <source>
        <dbReference type="PROSITE" id="PS01124"/>
    </source>
</evidence>
<dbReference type="PROSITE" id="PS00041">
    <property type="entry name" value="HTH_ARAC_FAMILY_1"/>
    <property type="match status" value="1"/>
</dbReference>
<dbReference type="RefSeq" id="WP_324181061.1">
    <property type="nucleotide sequence ID" value="NZ_BAABAW010000020.1"/>
</dbReference>
<evidence type="ECO:0000256" key="1">
    <source>
        <dbReference type="ARBA" id="ARBA00023015"/>
    </source>
</evidence>
<protein>
    <submittedName>
        <fullName evidence="5">AraC family transcriptional regulator</fullName>
    </submittedName>
</protein>
<feature type="domain" description="HTH araC/xylS-type" evidence="4">
    <location>
        <begin position="26"/>
        <end position="123"/>
    </location>
</feature>
<dbReference type="PANTHER" id="PTHR43280">
    <property type="entry name" value="ARAC-FAMILY TRANSCRIPTIONAL REGULATOR"/>
    <property type="match status" value="1"/>
</dbReference>
<accession>A0ABU5ZYZ2</accession>
<dbReference type="Proteomes" id="UP001327027">
    <property type="component" value="Unassembled WGS sequence"/>
</dbReference>
<organism evidence="5 6">
    <name type="scientific">Aquimarina gracilis</name>
    <dbReference type="NCBI Taxonomy" id="874422"/>
    <lineage>
        <taxon>Bacteria</taxon>
        <taxon>Pseudomonadati</taxon>
        <taxon>Bacteroidota</taxon>
        <taxon>Flavobacteriia</taxon>
        <taxon>Flavobacteriales</taxon>
        <taxon>Flavobacteriaceae</taxon>
        <taxon>Aquimarina</taxon>
    </lineage>
</organism>
<dbReference type="PANTHER" id="PTHR43280:SF28">
    <property type="entry name" value="HTH-TYPE TRANSCRIPTIONAL ACTIVATOR RHAS"/>
    <property type="match status" value="1"/>
</dbReference>
<keyword evidence="3" id="KW-0804">Transcription</keyword>
<evidence type="ECO:0000313" key="6">
    <source>
        <dbReference type="Proteomes" id="UP001327027"/>
    </source>
</evidence>
<keyword evidence="2" id="KW-0238">DNA-binding</keyword>
<dbReference type="InterPro" id="IPR018062">
    <property type="entry name" value="HTH_AraC-typ_CS"/>
</dbReference>
<dbReference type="Pfam" id="PF12833">
    <property type="entry name" value="HTH_18"/>
    <property type="match status" value="1"/>
</dbReference>
<evidence type="ECO:0000313" key="5">
    <source>
        <dbReference type="EMBL" id="MEB3347040.1"/>
    </source>
</evidence>
<dbReference type="PROSITE" id="PS01124">
    <property type="entry name" value="HTH_ARAC_FAMILY_2"/>
    <property type="match status" value="1"/>
</dbReference>
<dbReference type="InterPro" id="IPR018060">
    <property type="entry name" value="HTH_AraC"/>
</dbReference>
<reference evidence="5 6" key="1">
    <citation type="journal article" date="2013" name="Int. J. Syst. Evol. Microbiol.">
        <title>Aquimarina gracilis sp. nov., isolated from the gut microflora of a mussel, Mytilus coruscus, and emended description of Aquimarina spongiae.</title>
        <authorList>
            <person name="Park S.C."/>
            <person name="Choe H.N."/>
            <person name="Baik K.S."/>
            <person name="Seong C.N."/>
        </authorList>
    </citation>
    <scope>NUCLEOTIDE SEQUENCE [LARGE SCALE GENOMIC DNA]</scope>
    <source>
        <strain evidence="5 6">PSC32</strain>
    </source>
</reference>
<dbReference type="SUPFAM" id="SSF46689">
    <property type="entry name" value="Homeodomain-like"/>
    <property type="match status" value="2"/>
</dbReference>
<dbReference type="EMBL" id="JAYKLX010000007">
    <property type="protein sequence ID" value="MEB3347040.1"/>
    <property type="molecule type" value="Genomic_DNA"/>
</dbReference>